<organism evidence="1">
    <name type="scientific">Gallibacterium anatis</name>
    <dbReference type="NCBI Taxonomy" id="750"/>
    <lineage>
        <taxon>Bacteria</taxon>
        <taxon>Pseudomonadati</taxon>
        <taxon>Pseudomonadota</taxon>
        <taxon>Gammaproteobacteria</taxon>
        <taxon>Pasteurellales</taxon>
        <taxon>Pasteurellaceae</taxon>
        <taxon>Gallibacterium</taxon>
    </lineage>
</organism>
<name>A0A930UWH6_9PAST</name>
<sequence length="82" mass="9494">MELKKVLEDANQKHFELIGYLTLGLRTYLKDSQVKFIEFVIDENSKEFNFIEKNRTVAEKLVVGLVDSFIESQQAQGIKNIT</sequence>
<protein>
    <submittedName>
        <fullName evidence="1">Uncharacterized protein</fullName>
    </submittedName>
</protein>
<evidence type="ECO:0000313" key="1">
    <source>
        <dbReference type="EMBL" id="MBF4102808.1"/>
    </source>
</evidence>
<dbReference type="AlphaFoldDB" id="A0A930UWH6"/>
<accession>A0A930UWH6</accession>
<comment type="caution">
    <text evidence="1">The sequence shown here is derived from an EMBL/GenBank/DDBJ whole genome shotgun (WGS) entry which is preliminary data.</text>
</comment>
<reference evidence="1" key="1">
    <citation type="submission" date="2020-11" db="EMBL/GenBank/DDBJ databases">
        <title>Gallibacterium anatis 1637, full genome, WGS.</title>
        <authorList>
            <person name="Laishevtcev A.I."/>
            <person name="Yakimova E.A."/>
            <person name="Petkovich D."/>
            <person name="Stepanova T.V."/>
            <person name="Kalendr R.S."/>
            <person name="Rubalsky E.O."/>
            <person name="Zulkarneev E.R."/>
            <person name="Aleshkin A.V."/>
        </authorList>
    </citation>
    <scope>NUCLEOTIDE SEQUENCE</scope>
    <source>
        <strain evidence="1">1637</strain>
    </source>
</reference>
<gene>
    <name evidence="1" type="ORF">INT80_10465</name>
</gene>
<dbReference type="EMBL" id="JADION010000031">
    <property type="protein sequence ID" value="MBF4102808.1"/>
    <property type="molecule type" value="Genomic_DNA"/>
</dbReference>
<proteinExistence type="predicted"/>